<comment type="caution">
    <text evidence="1">The sequence shown here is derived from an EMBL/GenBank/DDBJ whole genome shotgun (WGS) entry which is preliminary data.</text>
</comment>
<keyword evidence="2" id="KW-1185">Reference proteome</keyword>
<dbReference type="PANTHER" id="PTHR44329:SF214">
    <property type="entry name" value="PROTEIN KINASE DOMAIN-CONTAINING PROTEIN"/>
    <property type="match status" value="1"/>
</dbReference>
<dbReference type="SUPFAM" id="SSF56112">
    <property type="entry name" value="Protein kinase-like (PK-like)"/>
    <property type="match status" value="1"/>
</dbReference>
<reference evidence="1 2" key="2">
    <citation type="journal article" date="2018" name="New Phytol.">
        <title>High intraspecific genome diversity in the model arbuscular mycorrhizal symbiont Rhizophagus irregularis.</title>
        <authorList>
            <person name="Chen E.C.H."/>
            <person name="Morin E."/>
            <person name="Beaudet D."/>
            <person name="Noel J."/>
            <person name="Yildirir G."/>
            <person name="Ndikumana S."/>
            <person name="Charron P."/>
            <person name="St-Onge C."/>
            <person name="Giorgi J."/>
            <person name="Kruger M."/>
            <person name="Marton T."/>
            <person name="Ropars J."/>
            <person name="Grigoriev I.V."/>
            <person name="Hainaut M."/>
            <person name="Henrissat B."/>
            <person name="Roux C."/>
            <person name="Martin F."/>
            <person name="Corradi N."/>
        </authorList>
    </citation>
    <scope>NUCLEOTIDE SEQUENCE [LARGE SCALE GENOMIC DNA]</scope>
    <source>
        <strain evidence="1 2">DAOM 197198</strain>
    </source>
</reference>
<dbReference type="InterPro" id="IPR000719">
    <property type="entry name" value="Prot_kinase_dom"/>
</dbReference>
<evidence type="ECO:0000313" key="1">
    <source>
        <dbReference type="EMBL" id="POG81567.1"/>
    </source>
</evidence>
<dbReference type="InterPro" id="IPR051681">
    <property type="entry name" value="Ser/Thr_Kinases-Pseudokinases"/>
</dbReference>
<dbReference type="Proteomes" id="UP000018888">
    <property type="component" value="Unassembled WGS sequence"/>
</dbReference>
<dbReference type="GO" id="GO:0004674">
    <property type="term" value="F:protein serine/threonine kinase activity"/>
    <property type="evidence" value="ECO:0007669"/>
    <property type="project" value="TreeGrafter"/>
</dbReference>
<dbReference type="Gene3D" id="1.10.10.1010">
    <property type="entry name" value="Intein homing endonuclease, domain IV"/>
    <property type="match status" value="1"/>
</dbReference>
<evidence type="ECO:0000313" key="2">
    <source>
        <dbReference type="Proteomes" id="UP000018888"/>
    </source>
</evidence>
<dbReference type="VEuPathDB" id="FungiDB:RhiirFUN_000415"/>
<dbReference type="AlphaFoldDB" id="A0A2H5TAX2"/>
<dbReference type="GO" id="GO:0005524">
    <property type="term" value="F:ATP binding"/>
    <property type="evidence" value="ECO:0007669"/>
    <property type="project" value="InterPro"/>
</dbReference>
<accession>A0A2H5TAX2</accession>
<sequence>MATIRREFVNDAIQRADALTDPYIRNYDVTKRFEFVKQTILDDESLTKNEKWEAIKIITNDYDYIKVKTNEGTKRLCENCALECLATLYCEHCVRTYLKNNFSNWTSGNSNIDNLIQECQMETFSPDRVIEWIPYNNLQDIKYITKGGCSEIYSAIWIDGRYIEWNSKEQQLKRSSGTFKVILKKLENVENANRSWFDEAKSHLTLSNKQAIFTKCYGLTQDSINGDYMLVMRLMDTDLRKYMQQQHTWKEKINIVDKIIFALYNIHFYGAVHRDLHSGNILHSKSNDSWYISDFGFCGPADKPLKSIYGNLPYIAPEVIIGKEYTFASDIYSLGILMWEISSGQTPFNNYEHDYDLAMKIVNGMRPKIRTEIPSKYKELMKQCWDADPLKRPNADTLCDEIEKMMKDIYSNDNANEFNTLEYNNSSQISSSSSNLSSSSKLLYSLSTSKLHQFENLPEPRNATEEEQEAFHSQPYDFEIPNNIEDLNSSKEQEELIKDLNRLELDK</sequence>
<dbReference type="Pfam" id="PF00069">
    <property type="entry name" value="Pkinase"/>
    <property type="match status" value="1"/>
</dbReference>
<dbReference type="EMBL" id="AUPC02000010">
    <property type="protein sequence ID" value="POG81567.1"/>
    <property type="molecule type" value="Genomic_DNA"/>
</dbReference>
<dbReference type="PANTHER" id="PTHR44329">
    <property type="entry name" value="SERINE/THREONINE-PROTEIN KINASE TNNI3K-RELATED"/>
    <property type="match status" value="1"/>
</dbReference>
<gene>
    <name evidence="1" type="ORF">GLOIN_2v1763139</name>
</gene>
<dbReference type="PROSITE" id="PS50011">
    <property type="entry name" value="PROTEIN_KINASE_DOM"/>
    <property type="match status" value="1"/>
</dbReference>
<proteinExistence type="predicted"/>
<dbReference type="InterPro" id="IPR011009">
    <property type="entry name" value="Kinase-like_dom_sf"/>
</dbReference>
<name>A0A2H5TAX2_RHIID</name>
<protein>
    <submittedName>
        <fullName evidence="1">Kinase-like domain-containing protein</fullName>
    </submittedName>
</protein>
<organism evidence="1 2">
    <name type="scientific">Rhizophagus irregularis (strain DAOM 181602 / DAOM 197198 / MUCL 43194)</name>
    <name type="common">Arbuscular mycorrhizal fungus</name>
    <name type="synonym">Glomus intraradices</name>
    <dbReference type="NCBI Taxonomy" id="747089"/>
    <lineage>
        <taxon>Eukaryota</taxon>
        <taxon>Fungi</taxon>
        <taxon>Fungi incertae sedis</taxon>
        <taxon>Mucoromycota</taxon>
        <taxon>Glomeromycotina</taxon>
        <taxon>Glomeromycetes</taxon>
        <taxon>Glomerales</taxon>
        <taxon>Glomeraceae</taxon>
        <taxon>Rhizophagus</taxon>
    </lineage>
</organism>
<reference evidence="1 2" key="1">
    <citation type="journal article" date="2013" name="Proc. Natl. Acad. Sci. U.S.A.">
        <title>Genome of an arbuscular mycorrhizal fungus provides insight into the oldest plant symbiosis.</title>
        <authorList>
            <person name="Tisserant E."/>
            <person name="Malbreil M."/>
            <person name="Kuo A."/>
            <person name="Kohler A."/>
            <person name="Symeonidi A."/>
            <person name="Balestrini R."/>
            <person name="Charron P."/>
            <person name="Duensing N."/>
            <person name="Frei Dit Frey N."/>
            <person name="Gianinazzi-Pearson V."/>
            <person name="Gilbert L.B."/>
            <person name="Handa Y."/>
            <person name="Herr J.R."/>
            <person name="Hijri M."/>
            <person name="Koul R."/>
            <person name="Kawaguchi M."/>
            <person name="Krajinski F."/>
            <person name="Lammers P.J."/>
            <person name="Masclaux F.G."/>
            <person name="Murat C."/>
            <person name="Morin E."/>
            <person name="Ndikumana S."/>
            <person name="Pagni M."/>
            <person name="Petitpierre D."/>
            <person name="Requena N."/>
            <person name="Rosikiewicz P."/>
            <person name="Riley R."/>
            <person name="Saito K."/>
            <person name="San Clemente H."/>
            <person name="Shapiro H."/>
            <person name="van Tuinen D."/>
            <person name="Becard G."/>
            <person name="Bonfante P."/>
            <person name="Paszkowski U."/>
            <person name="Shachar-Hill Y.Y."/>
            <person name="Tuskan G.A."/>
            <person name="Young P.W."/>
            <person name="Sanders I.R."/>
            <person name="Henrissat B."/>
            <person name="Rensing S.A."/>
            <person name="Grigoriev I.V."/>
            <person name="Corradi N."/>
            <person name="Roux C."/>
            <person name="Martin F."/>
        </authorList>
    </citation>
    <scope>NUCLEOTIDE SEQUENCE [LARGE SCALE GENOMIC DNA]</scope>
    <source>
        <strain evidence="1 2">DAOM 197198</strain>
    </source>
</reference>
<dbReference type="Gene3D" id="1.10.510.10">
    <property type="entry name" value="Transferase(Phosphotransferase) domain 1"/>
    <property type="match status" value="1"/>
</dbReference>